<sequence length="62" mass="6541">MSSIQDAVLGIPGTPLPPAVGQTILNDADAATVFEQVNYTDPSHTQWAATKADTPIGHLLRK</sequence>
<reference evidence="1 2" key="1">
    <citation type="submission" date="2012-05" db="EMBL/GenBank/DDBJ databases">
        <authorList>
            <person name="Harkins D.M."/>
            <person name="Madupu R."/>
            <person name="Durkin A.S."/>
            <person name="Torralba M."/>
            <person name="Methe B."/>
            <person name="Sutton G.G."/>
            <person name="Nelson K.E."/>
        </authorList>
    </citation>
    <scope>NUCLEOTIDE SEQUENCE [LARGE SCALE GENOMIC DNA]</scope>
    <source>
        <strain evidence="1 2">F0489</strain>
    </source>
</reference>
<proteinExistence type="predicted"/>
<dbReference type="EMBL" id="AKFT01000116">
    <property type="protein sequence ID" value="EJF43937.1"/>
    <property type="molecule type" value="Genomic_DNA"/>
</dbReference>
<keyword evidence="2" id="KW-1185">Reference proteome</keyword>
<evidence type="ECO:0000313" key="2">
    <source>
        <dbReference type="Proteomes" id="UP000002941"/>
    </source>
</evidence>
<gene>
    <name evidence="1" type="ORF">HMPREF1318_0892</name>
</gene>
<name>J0NGW4_9ACTO</name>
<evidence type="ECO:0000313" key="1">
    <source>
        <dbReference type="EMBL" id="EJF43937.1"/>
    </source>
</evidence>
<dbReference type="Proteomes" id="UP000002941">
    <property type="component" value="Unassembled WGS sequence"/>
</dbReference>
<comment type="caution">
    <text evidence="1">The sequence shown here is derived from an EMBL/GenBank/DDBJ whole genome shotgun (WGS) entry which is preliminary data.</text>
</comment>
<dbReference type="PATRIC" id="fig|1125718.3.peg.1572"/>
<dbReference type="AlphaFoldDB" id="J0NGW4"/>
<dbReference type="RefSeq" id="WP_008731669.1">
    <property type="nucleotide sequence ID" value="NZ_AKFT01000116.1"/>
</dbReference>
<organism evidence="1 2">
    <name type="scientific">Actinomyces massiliensis F0489</name>
    <dbReference type="NCBI Taxonomy" id="1125718"/>
    <lineage>
        <taxon>Bacteria</taxon>
        <taxon>Bacillati</taxon>
        <taxon>Actinomycetota</taxon>
        <taxon>Actinomycetes</taxon>
        <taxon>Actinomycetales</taxon>
        <taxon>Actinomycetaceae</taxon>
        <taxon>Actinomyces</taxon>
    </lineage>
</organism>
<protein>
    <submittedName>
        <fullName evidence="1">Uncharacterized protein</fullName>
    </submittedName>
</protein>
<accession>J0NGW4</accession>